<dbReference type="GO" id="GO:0016810">
    <property type="term" value="F:hydrolase activity, acting on carbon-nitrogen (but not peptide) bonds"/>
    <property type="evidence" value="ECO:0007669"/>
    <property type="project" value="InterPro"/>
</dbReference>
<sequence>MHSRRWVWALHLGVVVLASAASFDDELACETANRGILPKFPIALPPGHVPPPGFGGLRSATTPGLKKRQAPEQKCGPQYGSCGDGYCCSLSGYCGISRYYCEAPDCLIDYGNGCDALKTPDGESTLGVVRDHVGEVPYGNEPIFNCRVPNTVALTYDDGPNIYTSDLLDMLDSFGAKATFFVTGINSNKGPIDDPAFPWRNLIKRMMNSRHQIASHTWAHQDLDALSADQRVNQMVKNEMALRNILGGFPTYMRPPYSRCSEASGCVRQMDELGYHVAYFDVDTDDYNNDSPDLIQRSKDIFDNALAFAKPNNEPLLVIAHDVHEQTVYSLTPHMLQAIYGAGYKVVTLGECLGDDPANWYRWTYPRNFQGRSTNSSSGGIPKNKQTNLIRGLPRGATHMPEN</sequence>
<evidence type="ECO:0000313" key="15">
    <source>
        <dbReference type="Proteomes" id="UP000224080"/>
    </source>
</evidence>
<evidence type="ECO:0000256" key="5">
    <source>
        <dbReference type="ARBA" id="ARBA00022801"/>
    </source>
</evidence>
<evidence type="ECO:0000256" key="11">
    <source>
        <dbReference type="SAM" id="SignalP"/>
    </source>
</evidence>
<evidence type="ECO:0000256" key="3">
    <source>
        <dbReference type="ARBA" id="ARBA00022723"/>
    </source>
</evidence>
<keyword evidence="7" id="KW-0119">Carbohydrate metabolism</keyword>
<proteinExistence type="predicted"/>
<dbReference type="PROSITE" id="PS51677">
    <property type="entry name" value="NODB"/>
    <property type="match status" value="1"/>
</dbReference>
<evidence type="ECO:0000256" key="9">
    <source>
        <dbReference type="PROSITE-ProRule" id="PRU00261"/>
    </source>
</evidence>
<reference evidence="14 15" key="1">
    <citation type="submission" date="2017-10" db="EMBL/GenBank/DDBJ databases">
        <title>Comparative genomics in systemic dimorphic fungi from Ajellomycetaceae.</title>
        <authorList>
            <person name="Munoz J.F."/>
            <person name="Mcewen J.G."/>
            <person name="Clay O.K."/>
            <person name="Cuomo C.A."/>
        </authorList>
    </citation>
    <scope>NUCLEOTIDE SEQUENCE [LARGE SCALE GENOMIC DNA]</scope>
    <source>
        <strain evidence="14 15">UAMH130</strain>
    </source>
</reference>
<dbReference type="InterPro" id="IPR018371">
    <property type="entry name" value="Chitin-binding_1_CS"/>
</dbReference>
<dbReference type="GO" id="GO:0046872">
    <property type="term" value="F:metal ion binding"/>
    <property type="evidence" value="ECO:0007669"/>
    <property type="project" value="UniProtKB-KW"/>
</dbReference>
<dbReference type="InterPro" id="IPR011330">
    <property type="entry name" value="Glyco_hydro/deAcase_b/a-brl"/>
</dbReference>
<comment type="caution">
    <text evidence="14">The sequence shown here is derived from an EMBL/GenBank/DDBJ whole genome shotgun (WGS) entry which is preliminary data.</text>
</comment>
<dbReference type="GO" id="GO:0005975">
    <property type="term" value="P:carbohydrate metabolic process"/>
    <property type="evidence" value="ECO:0007669"/>
    <property type="project" value="InterPro"/>
</dbReference>
<comment type="cofactor">
    <cofactor evidence="1">
        <name>Co(2+)</name>
        <dbReference type="ChEBI" id="CHEBI:48828"/>
    </cofactor>
</comment>
<protein>
    <submittedName>
        <fullName evidence="14">Chitin deacetylase</fullName>
    </submittedName>
</protein>
<organism evidence="14 15">
    <name type="scientific">Blastomyces parvus</name>
    <dbReference type="NCBI Taxonomy" id="2060905"/>
    <lineage>
        <taxon>Eukaryota</taxon>
        <taxon>Fungi</taxon>
        <taxon>Dikarya</taxon>
        <taxon>Ascomycota</taxon>
        <taxon>Pezizomycotina</taxon>
        <taxon>Eurotiomycetes</taxon>
        <taxon>Eurotiomycetidae</taxon>
        <taxon>Onygenales</taxon>
        <taxon>Ajellomycetaceae</taxon>
        <taxon>Blastomyces</taxon>
    </lineage>
</organism>
<evidence type="ECO:0000259" key="12">
    <source>
        <dbReference type="PROSITE" id="PS50941"/>
    </source>
</evidence>
<comment type="caution">
    <text evidence="9">Lacks conserved residue(s) required for the propagation of feature annotation.</text>
</comment>
<keyword evidence="8" id="KW-0170">Cobalt</keyword>
<feature type="disulfide bond" evidence="9">
    <location>
        <begin position="87"/>
        <end position="101"/>
    </location>
</feature>
<dbReference type="PROSITE" id="PS50941">
    <property type="entry name" value="CHIT_BIND_I_2"/>
    <property type="match status" value="1"/>
</dbReference>
<dbReference type="Gene3D" id="3.20.20.370">
    <property type="entry name" value="Glycoside hydrolase/deacetylase"/>
    <property type="match status" value="1"/>
</dbReference>
<dbReference type="EMBL" id="PDNC01000003">
    <property type="protein sequence ID" value="PGH09768.1"/>
    <property type="molecule type" value="Genomic_DNA"/>
</dbReference>
<dbReference type="STRING" id="2060905.A0A2B7XME9"/>
<feature type="region of interest" description="Disordered" evidence="10">
    <location>
        <begin position="372"/>
        <end position="403"/>
    </location>
</feature>
<dbReference type="InterPro" id="IPR036861">
    <property type="entry name" value="Endochitinase-like_sf"/>
</dbReference>
<keyword evidence="5" id="KW-0378">Hydrolase</keyword>
<accession>A0A2B7XME9</accession>
<dbReference type="InterPro" id="IPR002509">
    <property type="entry name" value="NODB_dom"/>
</dbReference>
<evidence type="ECO:0000256" key="8">
    <source>
        <dbReference type="ARBA" id="ARBA00023285"/>
    </source>
</evidence>
<evidence type="ECO:0000256" key="4">
    <source>
        <dbReference type="ARBA" id="ARBA00022729"/>
    </source>
</evidence>
<name>A0A2B7XME9_9EURO</name>
<dbReference type="Pfam" id="PF01522">
    <property type="entry name" value="Polysacc_deac_1"/>
    <property type="match status" value="1"/>
</dbReference>
<dbReference type="GO" id="GO:0008061">
    <property type="term" value="F:chitin binding"/>
    <property type="evidence" value="ECO:0007669"/>
    <property type="project" value="UniProtKB-UniRule"/>
</dbReference>
<dbReference type="CDD" id="cd10951">
    <property type="entry name" value="CE4_ClCDA_like"/>
    <property type="match status" value="1"/>
</dbReference>
<keyword evidence="15" id="KW-1185">Reference proteome</keyword>
<dbReference type="SUPFAM" id="SSF57016">
    <property type="entry name" value="Plant lectins/antimicrobial peptides"/>
    <property type="match status" value="1"/>
</dbReference>
<dbReference type="PANTHER" id="PTHR46471:SF4">
    <property type="entry name" value="CHITIN DEACETYLASE"/>
    <property type="match status" value="1"/>
</dbReference>
<keyword evidence="2 9" id="KW-0147">Chitin-binding</keyword>
<dbReference type="PROSITE" id="PS00026">
    <property type="entry name" value="CHIT_BIND_I_1"/>
    <property type="match status" value="1"/>
</dbReference>
<evidence type="ECO:0000256" key="6">
    <source>
        <dbReference type="ARBA" id="ARBA00023026"/>
    </source>
</evidence>
<dbReference type="Proteomes" id="UP000224080">
    <property type="component" value="Unassembled WGS sequence"/>
</dbReference>
<dbReference type="CDD" id="cd00035">
    <property type="entry name" value="ChtBD1"/>
    <property type="match status" value="1"/>
</dbReference>
<evidence type="ECO:0000256" key="1">
    <source>
        <dbReference type="ARBA" id="ARBA00001941"/>
    </source>
</evidence>
<keyword evidence="4 11" id="KW-0732">Signal</keyword>
<feature type="compositionally biased region" description="Polar residues" evidence="10">
    <location>
        <begin position="372"/>
        <end position="389"/>
    </location>
</feature>
<feature type="domain" description="Chitin-binding type-1" evidence="12">
    <location>
        <begin position="72"/>
        <end position="116"/>
    </location>
</feature>
<evidence type="ECO:0000313" key="14">
    <source>
        <dbReference type="EMBL" id="PGH09768.1"/>
    </source>
</evidence>
<evidence type="ECO:0000256" key="10">
    <source>
        <dbReference type="SAM" id="MobiDB-lite"/>
    </source>
</evidence>
<evidence type="ECO:0000259" key="13">
    <source>
        <dbReference type="PROSITE" id="PS51677"/>
    </source>
</evidence>
<dbReference type="AlphaFoldDB" id="A0A2B7XME9"/>
<dbReference type="OrthoDB" id="407355at2759"/>
<evidence type="ECO:0000256" key="7">
    <source>
        <dbReference type="ARBA" id="ARBA00023277"/>
    </source>
</evidence>
<dbReference type="InterPro" id="IPR001002">
    <property type="entry name" value="Chitin-bd_1"/>
</dbReference>
<feature type="disulfide bond" evidence="9">
    <location>
        <begin position="82"/>
        <end position="94"/>
    </location>
</feature>
<evidence type="ECO:0000256" key="2">
    <source>
        <dbReference type="ARBA" id="ARBA00022669"/>
    </source>
</evidence>
<keyword evidence="3" id="KW-0479">Metal-binding</keyword>
<dbReference type="SUPFAM" id="SSF88713">
    <property type="entry name" value="Glycoside hydrolase/deacetylase"/>
    <property type="match status" value="1"/>
</dbReference>
<feature type="chain" id="PRO_5012383191" evidence="11">
    <location>
        <begin position="21"/>
        <end position="403"/>
    </location>
</feature>
<keyword evidence="9" id="KW-1015">Disulfide bond</keyword>
<feature type="signal peptide" evidence="11">
    <location>
        <begin position="1"/>
        <end position="20"/>
    </location>
</feature>
<keyword evidence="6" id="KW-0843">Virulence</keyword>
<dbReference type="Gene3D" id="3.30.60.10">
    <property type="entry name" value="Endochitinase-like"/>
    <property type="match status" value="1"/>
</dbReference>
<gene>
    <name evidence="14" type="ORF">GX51_00449</name>
</gene>
<dbReference type="PANTHER" id="PTHR46471">
    <property type="entry name" value="CHITIN DEACETYLASE"/>
    <property type="match status" value="1"/>
</dbReference>
<feature type="domain" description="NodB homology" evidence="13">
    <location>
        <begin position="150"/>
        <end position="347"/>
    </location>
</feature>